<organism evidence="1 2">
    <name type="scientific">Gossypium laxum</name>
    <dbReference type="NCBI Taxonomy" id="34288"/>
    <lineage>
        <taxon>Eukaryota</taxon>
        <taxon>Viridiplantae</taxon>
        <taxon>Streptophyta</taxon>
        <taxon>Embryophyta</taxon>
        <taxon>Tracheophyta</taxon>
        <taxon>Spermatophyta</taxon>
        <taxon>Magnoliopsida</taxon>
        <taxon>eudicotyledons</taxon>
        <taxon>Gunneridae</taxon>
        <taxon>Pentapetalae</taxon>
        <taxon>rosids</taxon>
        <taxon>malvids</taxon>
        <taxon>Malvales</taxon>
        <taxon>Malvaceae</taxon>
        <taxon>Malvoideae</taxon>
        <taxon>Gossypium</taxon>
    </lineage>
</organism>
<dbReference type="AlphaFoldDB" id="A0A7J9B046"/>
<name>A0A7J9B046_9ROSI</name>
<keyword evidence="2" id="KW-1185">Reference proteome</keyword>
<protein>
    <submittedName>
        <fullName evidence="1">Uncharacterized protein</fullName>
    </submittedName>
</protein>
<evidence type="ECO:0000313" key="1">
    <source>
        <dbReference type="EMBL" id="MBA0729711.1"/>
    </source>
</evidence>
<evidence type="ECO:0000313" key="2">
    <source>
        <dbReference type="Proteomes" id="UP000593574"/>
    </source>
</evidence>
<proteinExistence type="predicted"/>
<sequence>MSSGEPFGWSLMRFYISVEILIRFPYLEYGGYWVCFSARVKTIQIKTVYANNTRVSSM</sequence>
<reference evidence="1 2" key="1">
    <citation type="journal article" date="2019" name="Genome Biol. Evol.">
        <title>Insights into the evolution of the New World diploid cottons (Gossypium, subgenus Houzingenia) based on genome sequencing.</title>
        <authorList>
            <person name="Grover C.E."/>
            <person name="Arick M.A. 2nd"/>
            <person name="Thrash A."/>
            <person name="Conover J.L."/>
            <person name="Sanders W.S."/>
            <person name="Peterson D.G."/>
            <person name="Frelichowski J.E."/>
            <person name="Scheffler J.A."/>
            <person name="Scheffler B.E."/>
            <person name="Wendel J.F."/>
        </authorList>
    </citation>
    <scope>NUCLEOTIDE SEQUENCE [LARGE SCALE GENOMIC DNA]</scope>
    <source>
        <strain evidence="1">4</strain>
        <tissue evidence="1">Leaf</tissue>
    </source>
</reference>
<dbReference type="EMBL" id="JABEZV010439373">
    <property type="protein sequence ID" value="MBA0729711.1"/>
    <property type="molecule type" value="Genomic_DNA"/>
</dbReference>
<accession>A0A7J9B046</accession>
<comment type="caution">
    <text evidence="1">The sequence shown here is derived from an EMBL/GenBank/DDBJ whole genome shotgun (WGS) entry which is preliminary data.</text>
</comment>
<dbReference type="Proteomes" id="UP000593574">
    <property type="component" value="Unassembled WGS sequence"/>
</dbReference>
<gene>
    <name evidence="1" type="ORF">Golax_025927</name>
</gene>